<dbReference type="InterPro" id="IPR013216">
    <property type="entry name" value="Methyltransf_11"/>
</dbReference>
<sequence length="288" mass="32507">MSATKPFAGDTGLRVEPGPEYKHLIPSNKYTPKDVFKDKEVVGNVCSLLIDLFDHLGLDDDKSQDLVEQIIKIGEEAPDDVQLETSLKLLLSEAGLNEKIAEKLIDRAEKIFGQIKDFVVGDVVYDVGAGDGKVGEAIHDRQGKEVILLDVIDYNKTDLPLVEYNGTELPRPDNSADTTLLLTVLHHCDEPEKVLDEAIRVTDDNGNIILIESVYTSEQDRKLQTFLDWFYNRVLHDKVNCPYNFNSPDGWRKVFAEKGLELVDCTDLGRDQKTVPEHHYRFVVKVIK</sequence>
<feature type="domain" description="Methyltransferase type 11" evidence="1">
    <location>
        <begin position="126"/>
        <end position="209"/>
    </location>
</feature>
<comment type="caution">
    <text evidence="2">The sequence shown here is derived from an EMBL/GenBank/DDBJ whole genome shotgun (WGS) entry which is preliminary data.</text>
</comment>
<dbReference type="Gene3D" id="3.40.50.150">
    <property type="entry name" value="Vaccinia Virus protein VP39"/>
    <property type="match status" value="1"/>
</dbReference>
<evidence type="ECO:0000259" key="1">
    <source>
        <dbReference type="Pfam" id="PF08241"/>
    </source>
</evidence>
<organism evidence="2 3">
    <name type="scientific">Candidatus Magasanikbacteria bacterium RIFOXYC2_FULL_42_28</name>
    <dbReference type="NCBI Taxonomy" id="1798704"/>
    <lineage>
        <taxon>Bacteria</taxon>
        <taxon>Candidatus Magasanikiibacteriota</taxon>
    </lineage>
</organism>
<dbReference type="GO" id="GO:0008757">
    <property type="term" value="F:S-adenosylmethionine-dependent methyltransferase activity"/>
    <property type="evidence" value="ECO:0007669"/>
    <property type="project" value="InterPro"/>
</dbReference>
<dbReference type="SUPFAM" id="SSF53335">
    <property type="entry name" value="S-adenosyl-L-methionine-dependent methyltransferases"/>
    <property type="match status" value="1"/>
</dbReference>
<evidence type="ECO:0000313" key="3">
    <source>
        <dbReference type="Proteomes" id="UP000177907"/>
    </source>
</evidence>
<protein>
    <recommendedName>
        <fullName evidence="1">Methyltransferase type 11 domain-containing protein</fullName>
    </recommendedName>
</protein>
<reference evidence="2 3" key="1">
    <citation type="journal article" date="2016" name="Nat. Commun.">
        <title>Thousands of microbial genomes shed light on interconnected biogeochemical processes in an aquifer system.</title>
        <authorList>
            <person name="Anantharaman K."/>
            <person name="Brown C.T."/>
            <person name="Hug L.A."/>
            <person name="Sharon I."/>
            <person name="Castelle C.J."/>
            <person name="Probst A.J."/>
            <person name="Thomas B.C."/>
            <person name="Singh A."/>
            <person name="Wilkins M.J."/>
            <person name="Karaoz U."/>
            <person name="Brodie E.L."/>
            <person name="Williams K.H."/>
            <person name="Hubbard S.S."/>
            <person name="Banfield J.F."/>
        </authorList>
    </citation>
    <scope>NUCLEOTIDE SEQUENCE [LARGE SCALE GENOMIC DNA]</scope>
</reference>
<dbReference type="InterPro" id="IPR029063">
    <property type="entry name" value="SAM-dependent_MTases_sf"/>
</dbReference>
<dbReference type="STRING" id="1798704.A3J93_04825"/>
<dbReference type="AlphaFoldDB" id="A0A1F6NWP8"/>
<dbReference type="Pfam" id="PF08241">
    <property type="entry name" value="Methyltransf_11"/>
    <property type="match status" value="1"/>
</dbReference>
<dbReference type="Proteomes" id="UP000177907">
    <property type="component" value="Unassembled WGS sequence"/>
</dbReference>
<dbReference type="EMBL" id="MFQZ01000003">
    <property type="protein sequence ID" value="OGH88349.1"/>
    <property type="molecule type" value="Genomic_DNA"/>
</dbReference>
<gene>
    <name evidence="2" type="ORF">A3J93_04825</name>
</gene>
<name>A0A1F6NWP8_9BACT</name>
<proteinExistence type="predicted"/>
<accession>A0A1F6NWP8</accession>
<evidence type="ECO:0000313" key="2">
    <source>
        <dbReference type="EMBL" id="OGH88349.1"/>
    </source>
</evidence>